<evidence type="ECO:0000313" key="2">
    <source>
        <dbReference type="EMBL" id="TNN62355.1"/>
    </source>
</evidence>
<dbReference type="EMBL" id="SRLO01000295">
    <property type="protein sequence ID" value="TNN62355.1"/>
    <property type="molecule type" value="Genomic_DNA"/>
</dbReference>
<organism evidence="2 3">
    <name type="scientific">Liparis tanakae</name>
    <name type="common">Tanaka's snailfish</name>
    <dbReference type="NCBI Taxonomy" id="230148"/>
    <lineage>
        <taxon>Eukaryota</taxon>
        <taxon>Metazoa</taxon>
        <taxon>Chordata</taxon>
        <taxon>Craniata</taxon>
        <taxon>Vertebrata</taxon>
        <taxon>Euteleostomi</taxon>
        <taxon>Actinopterygii</taxon>
        <taxon>Neopterygii</taxon>
        <taxon>Teleostei</taxon>
        <taxon>Neoteleostei</taxon>
        <taxon>Acanthomorphata</taxon>
        <taxon>Eupercaria</taxon>
        <taxon>Perciformes</taxon>
        <taxon>Cottioidei</taxon>
        <taxon>Cottales</taxon>
        <taxon>Liparidae</taxon>
        <taxon>Liparis</taxon>
    </lineage>
</organism>
<proteinExistence type="predicted"/>
<accession>A0A4Z2HAS7</accession>
<name>A0A4Z2HAS7_9TELE</name>
<comment type="caution">
    <text evidence="2">The sequence shown here is derived from an EMBL/GenBank/DDBJ whole genome shotgun (WGS) entry which is preliminary data.</text>
</comment>
<dbReference type="AlphaFoldDB" id="A0A4Z2HAS7"/>
<evidence type="ECO:0000256" key="1">
    <source>
        <dbReference type="SAM" id="Phobius"/>
    </source>
</evidence>
<reference evidence="2 3" key="1">
    <citation type="submission" date="2019-03" db="EMBL/GenBank/DDBJ databases">
        <title>First draft genome of Liparis tanakae, snailfish: a comprehensive survey of snailfish specific genes.</title>
        <authorList>
            <person name="Kim W."/>
            <person name="Song I."/>
            <person name="Jeong J.-H."/>
            <person name="Kim D."/>
            <person name="Kim S."/>
            <person name="Ryu S."/>
            <person name="Song J.Y."/>
            <person name="Lee S.K."/>
        </authorList>
    </citation>
    <scope>NUCLEOTIDE SEQUENCE [LARGE SCALE GENOMIC DNA]</scope>
    <source>
        <tissue evidence="2">Muscle</tissue>
    </source>
</reference>
<keyword evidence="1" id="KW-0472">Membrane</keyword>
<keyword evidence="1" id="KW-1133">Transmembrane helix</keyword>
<keyword evidence="1" id="KW-0812">Transmembrane</keyword>
<sequence length="249" mass="27191">MESLETSTIHQKMEAEWRSGRSPSRAAAQLVANYEEGRISEERGKEENWSGEVEHAVSVGRLMVPLIGSCAGSSGLFPSMVTKLSRELFGDFLFLRFFFLFCLFSVLGDIHSAPCFFLCAALNLEAWRQRSSTVTNMTIITTKAPSNITSDRVNSEQTLVVSTHNSVFEFSIHACVTVYGKHLCDYGSRDGGERDELERRVGGGIDDYGGVVVNVNDIDGHLGSRGTRGPATVHGPDIESVGALLLPVK</sequence>
<feature type="transmembrane region" description="Helical" evidence="1">
    <location>
        <begin position="88"/>
        <end position="107"/>
    </location>
</feature>
<dbReference type="Proteomes" id="UP000314294">
    <property type="component" value="Unassembled WGS sequence"/>
</dbReference>
<gene>
    <name evidence="2" type="ORF">EYF80_027425</name>
</gene>
<keyword evidence="3" id="KW-1185">Reference proteome</keyword>
<evidence type="ECO:0000313" key="3">
    <source>
        <dbReference type="Proteomes" id="UP000314294"/>
    </source>
</evidence>
<protein>
    <submittedName>
        <fullName evidence="2">Uncharacterized protein</fullName>
    </submittedName>
</protein>